<evidence type="ECO:0000313" key="1">
    <source>
        <dbReference type="EMBL" id="SBT47230.1"/>
    </source>
</evidence>
<reference evidence="1 2" key="1">
    <citation type="submission" date="2016-06" db="EMBL/GenBank/DDBJ databases">
        <authorList>
            <person name="Kjaerup R.B."/>
            <person name="Dalgaard T.S."/>
            <person name="Juul-Madsen H.R."/>
        </authorList>
    </citation>
    <scope>NUCLEOTIDE SEQUENCE [LARGE SCALE GENOMIC DNA]</scope>
    <source>
        <strain evidence="1 2">DSM 45248</strain>
    </source>
</reference>
<gene>
    <name evidence="1" type="ORF">GA0070621_2841</name>
</gene>
<dbReference type="AlphaFoldDB" id="A0A1A8ZTS6"/>
<sequence length="321" mass="34285">MYVLREVSAPPIDDTWRVVYSGLDFWGKEIFLLAPAGADLAAVEPEVGSRKPPTGRGMAVWRDGQLVPLPDLPQVADTADHGPQGYVFASRAVGVESDDGTAESAENVWFADGDGKVFRGISVGSQFSHLAMDDEGALWVGYRDQAGLWVPPPAAGRPDLADGVLLPGVCRWSPEGHLSWVLSRDAGVAEPGFHCYSLNVSAAGRLAAVDWRNSVVELAVSGESRFWATENQSPSGLAKRGDDLLLLGRYEWPKRRGDQPAGFDVVSRHHLTGAGLELSEESRLVLPDGSALPGVPQGVSAKGDLVLMHFGDVSRPSVLSL</sequence>
<dbReference type="OrthoDB" id="6636929at2"/>
<dbReference type="PATRIC" id="fig|299146.4.peg.2947"/>
<dbReference type="EMBL" id="LT594324">
    <property type="protein sequence ID" value="SBT47230.1"/>
    <property type="molecule type" value="Genomic_DNA"/>
</dbReference>
<dbReference type="Proteomes" id="UP000198765">
    <property type="component" value="Chromosome I"/>
</dbReference>
<dbReference type="RefSeq" id="WP_157739989.1">
    <property type="nucleotide sequence ID" value="NZ_LT594324.1"/>
</dbReference>
<name>A0A1A8ZTS6_9ACTN</name>
<proteinExistence type="predicted"/>
<evidence type="ECO:0000313" key="2">
    <source>
        <dbReference type="Proteomes" id="UP000198765"/>
    </source>
</evidence>
<protein>
    <submittedName>
        <fullName evidence="1">Uncharacterized protein</fullName>
    </submittedName>
</protein>
<organism evidence="1 2">
    <name type="scientific">Micromonospora narathiwatensis</name>
    <dbReference type="NCBI Taxonomy" id="299146"/>
    <lineage>
        <taxon>Bacteria</taxon>
        <taxon>Bacillati</taxon>
        <taxon>Actinomycetota</taxon>
        <taxon>Actinomycetes</taxon>
        <taxon>Micromonosporales</taxon>
        <taxon>Micromonosporaceae</taxon>
        <taxon>Micromonospora</taxon>
    </lineage>
</organism>
<accession>A0A1A8ZTS6</accession>
<keyword evidence="2" id="KW-1185">Reference proteome</keyword>
<dbReference type="SUPFAM" id="SSF63829">
    <property type="entry name" value="Calcium-dependent phosphotriesterase"/>
    <property type="match status" value="1"/>
</dbReference>